<dbReference type="PANTHER" id="PTHR42085:SF1">
    <property type="entry name" value="F-BOX DOMAIN-CONTAINING PROTEIN"/>
    <property type="match status" value="1"/>
</dbReference>
<sequence>MAMKKATFLKLAARCVEWFRALPSRIATSSYKIRISTKHLPDLPILKKTSKVDTRNVVFDFLRLPLELRRIVYTELFMSDWPLPIFLYPIHCRVSTDPQAMRQERRRIYKNLPIDLAVLHVSKQIRDEYLDVIYGQIEFQVTLDAYTVHHLARTGISDLLRIRHVNLHIDSEPLTGLDLRHELLQALYAGLRTLHLTVHPEDDSIELAREGETSDRNWLRIRSLRFIMLNIKSMIPSTTIVSVDSTNDVLVANHVDEYFPEVLRRCRMSFNDQMASLYPM</sequence>
<dbReference type="InterPro" id="IPR038883">
    <property type="entry name" value="AN11006-like"/>
</dbReference>
<dbReference type="PANTHER" id="PTHR42085">
    <property type="entry name" value="F-BOX DOMAIN-CONTAINING PROTEIN"/>
    <property type="match status" value="1"/>
</dbReference>
<proteinExistence type="predicted"/>
<comment type="caution">
    <text evidence="1">The sequence shown here is derived from an EMBL/GenBank/DDBJ whole genome shotgun (WGS) entry which is preliminary data.</text>
</comment>
<protein>
    <submittedName>
        <fullName evidence="1">Uncharacterized protein</fullName>
    </submittedName>
</protein>
<name>A0AAN8I1S5_9EURO</name>
<dbReference type="EMBL" id="JAKLMC020000032">
    <property type="protein sequence ID" value="KAK5949772.1"/>
    <property type="molecule type" value="Genomic_DNA"/>
</dbReference>
<gene>
    <name evidence="1" type="ORF">OHC33_009161</name>
</gene>
<keyword evidence="2" id="KW-1185">Reference proteome</keyword>
<accession>A0AAN8I1S5</accession>
<reference evidence="1 2" key="1">
    <citation type="submission" date="2022-12" db="EMBL/GenBank/DDBJ databases">
        <title>Genomic features and morphological characterization of a novel Knufia sp. strain isolated from spacecraft assembly facility.</title>
        <authorList>
            <person name="Teixeira M."/>
            <person name="Chander A.M."/>
            <person name="Stajich J.E."/>
            <person name="Venkateswaran K."/>
        </authorList>
    </citation>
    <scope>NUCLEOTIDE SEQUENCE [LARGE SCALE GENOMIC DNA]</scope>
    <source>
        <strain evidence="1 2">FJI-L2-BK-P2</strain>
    </source>
</reference>
<dbReference type="AlphaFoldDB" id="A0AAN8I1S5"/>
<organism evidence="1 2">
    <name type="scientific">Knufia fluminis</name>
    <dbReference type="NCBI Taxonomy" id="191047"/>
    <lineage>
        <taxon>Eukaryota</taxon>
        <taxon>Fungi</taxon>
        <taxon>Dikarya</taxon>
        <taxon>Ascomycota</taxon>
        <taxon>Pezizomycotina</taxon>
        <taxon>Eurotiomycetes</taxon>
        <taxon>Chaetothyriomycetidae</taxon>
        <taxon>Chaetothyriales</taxon>
        <taxon>Trichomeriaceae</taxon>
        <taxon>Knufia</taxon>
    </lineage>
</organism>
<dbReference type="Proteomes" id="UP001316803">
    <property type="component" value="Unassembled WGS sequence"/>
</dbReference>
<evidence type="ECO:0000313" key="2">
    <source>
        <dbReference type="Proteomes" id="UP001316803"/>
    </source>
</evidence>
<evidence type="ECO:0000313" key="1">
    <source>
        <dbReference type="EMBL" id="KAK5949772.1"/>
    </source>
</evidence>